<evidence type="ECO:0000256" key="3">
    <source>
        <dbReference type="ARBA" id="ARBA00022553"/>
    </source>
</evidence>
<dbReference type="SMART" id="SM00387">
    <property type="entry name" value="HATPase_c"/>
    <property type="match status" value="1"/>
</dbReference>
<evidence type="ECO:0000259" key="11">
    <source>
        <dbReference type="SMART" id="SM00387"/>
    </source>
</evidence>
<dbReference type="EC" id="2.7.13.3" evidence="2"/>
<dbReference type="Gene3D" id="1.20.5.1930">
    <property type="match status" value="1"/>
</dbReference>
<comment type="caution">
    <text evidence="12">The sequence shown here is derived from an EMBL/GenBank/DDBJ whole genome shotgun (WGS) entry which is preliminary data.</text>
</comment>
<keyword evidence="13" id="KW-1185">Reference proteome</keyword>
<dbReference type="Pfam" id="PF13796">
    <property type="entry name" value="Sensor"/>
    <property type="match status" value="1"/>
</dbReference>
<evidence type="ECO:0000313" key="13">
    <source>
        <dbReference type="Proteomes" id="UP001597277"/>
    </source>
</evidence>
<comment type="catalytic activity">
    <reaction evidence="1">
        <text>ATP + protein L-histidine = ADP + protein N-phospho-L-histidine.</text>
        <dbReference type="EC" id="2.7.13.3"/>
    </reaction>
</comment>
<keyword evidence="10" id="KW-1133">Transmembrane helix</keyword>
<evidence type="ECO:0000256" key="7">
    <source>
        <dbReference type="ARBA" id="ARBA00022840"/>
    </source>
</evidence>
<dbReference type="InterPro" id="IPR036890">
    <property type="entry name" value="HATPase_C_sf"/>
</dbReference>
<dbReference type="CDD" id="cd16917">
    <property type="entry name" value="HATPase_UhpB-NarQ-NarX-like"/>
    <property type="match status" value="1"/>
</dbReference>
<feature type="compositionally biased region" description="Low complexity" evidence="9">
    <location>
        <begin position="1"/>
        <end position="14"/>
    </location>
</feature>
<evidence type="ECO:0000256" key="6">
    <source>
        <dbReference type="ARBA" id="ARBA00022777"/>
    </source>
</evidence>
<accession>A0ABW4L670</accession>
<dbReference type="InterPro" id="IPR025828">
    <property type="entry name" value="Put_sensor_dom"/>
</dbReference>
<keyword evidence="4" id="KW-0808">Transferase</keyword>
<dbReference type="GO" id="GO:0016301">
    <property type="term" value="F:kinase activity"/>
    <property type="evidence" value="ECO:0007669"/>
    <property type="project" value="UniProtKB-KW"/>
</dbReference>
<dbReference type="InterPro" id="IPR011712">
    <property type="entry name" value="Sig_transdc_His_kin_sub3_dim/P"/>
</dbReference>
<name>A0ABW4L670_9MICO</name>
<dbReference type="Proteomes" id="UP001597277">
    <property type="component" value="Unassembled WGS sequence"/>
</dbReference>
<keyword evidence="5" id="KW-0547">Nucleotide-binding</keyword>
<evidence type="ECO:0000256" key="1">
    <source>
        <dbReference type="ARBA" id="ARBA00000085"/>
    </source>
</evidence>
<protein>
    <recommendedName>
        <fullName evidence="2">histidine kinase</fullName>
        <ecNumber evidence="2">2.7.13.3</ecNumber>
    </recommendedName>
</protein>
<keyword evidence="8" id="KW-0902">Two-component regulatory system</keyword>
<dbReference type="InterPro" id="IPR050482">
    <property type="entry name" value="Sensor_HK_TwoCompSys"/>
</dbReference>
<dbReference type="Pfam" id="PF02518">
    <property type="entry name" value="HATPase_c"/>
    <property type="match status" value="1"/>
</dbReference>
<gene>
    <name evidence="12" type="ORF">ACFSE6_13750</name>
</gene>
<keyword evidence="10" id="KW-0472">Membrane</keyword>
<dbReference type="Pfam" id="PF07730">
    <property type="entry name" value="HisKA_3"/>
    <property type="match status" value="1"/>
</dbReference>
<dbReference type="RefSeq" id="WP_388008126.1">
    <property type="nucleotide sequence ID" value="NZ_JBHUEE010000007.1"/>
</dbReference>
<evidence type="ECO:0000313" key="12">
    <source>
        <dbReference type="EMBL" id="MFD1718906.1"/>
    </source>
</evidence>
<keyword evidence="7" id="KW-0067">ATP-binding</keyword>
<evidence type="ECO:0000256" key="10">
    <source>
        <dbReference type="SAM" id="Phobius"/>
    </source>
</evidence>
<evidence type="ECO:0000256" key="9">
    <source>
        <dbReference type="SAM" id="MobiDB-lite"/>
    </source>
</evidence>
<dbReference type="InterPro" id="IPR003594">
    <property type="entry name" value="HATPase_dom"/>
</dbReference>
<dbReference type="PANTHER" id="PTHR24421">
    <property type="entry name" value="NITRATE/NITRITE SENSOR PROTEIN NARX-RELATED"/>
    <property type="match status" value="1"/>
</dbReference>
<feature type="domain" description="Histidine kinase/HSP90-like ATPase" evidence="11">
    <location>
        <begin position="378"/>
        <end position="474"/>
    </location>
</feature>
<reference evidence="13" key="1">
    <citation type="journal article" date="2019" name="Int. J. Syst. Evol. Microbiol.">
        <title>The Global Catalogue of Microorganisms (GCM) 10K type strain sequencing project: providing services to taxonomists for standard genome sequencing and annotation.</title>
        <authorList>
            <consortium name="The Broad Institute Genomics Platform"/>
            <consortium name="The Broad Institute Genome Sequencing Center for Infectious Disease"/>
            <person name="Wu L."/>
            <person name="Ma J."/>
        </authorList>
    </citation>
    <scope>NUCLEOTIDE SEQUENCE [LARGE SCALE GENOMIC DNA]</scope>
    <source>
        <strain evidence="13">JCM 17130</strain>
    </source>
</reference>
<dbReference type="SUPFAM" id="SSF55874">
    <property type="entry name" value="ATPase domain of HSP90 chaperone/DNA topoisomerase II/histidine kinase"/>
    <property type="match status" value="1"/>
</dbReference>
<dbReference type="Gene3D" id="3.30.565.10">
    <property type="entry name" value="Histidine kinase-like ATPase, C-terminal domain"/>
    <property type="match status" value="1"/>
</dbReference>
<keyword evidence="6 12" id="KW-0418">Kinase</keyword>
<feature type="transmembrane region" description="Helical" evidence="10">
    <location>
        <begin position="215"/>
        <end position="235"/>
    </location>
</feature>
<dbReference type="PANTHER" id="PTHR24421:SF10">
    <property type="entry name" value="NITRATE_NITRITE SENSOR PROTEIN NARQ"/>
    <property type="match status" value="1"/>
</dbReference>
<feature type="region of interest" description="Disordered" evidence="9">
    <location>
        <begin position="1"/>
        <end position="42"/>
    </location>
</feature>
<organism evidence="12 13">
    <name type="scientific">Georgenia deserti</name>
    <dbReference type="NCBI Taxonomy" id="2093781"/>
    <lineage>
        <taxon>Bacteria</taxon>
        <taxon>Bacillati</taxon>
        <taxon>Actinomycetota</taxon>
        <taxon>Actinomycetes</taxon>
        <taxon>Micrococcales</taxon>
        <taxon>Bogoriellaceae</taxon>
        <taxon>Georgenia</taxon>
    </lineage>
</organism>
<evidence type="ECO:0000256" key="5">
    <source>
        <dbReference type="ARBA" id="ARBA00022741"/>
    </source>
</evidence>
<evidence type="ECO:0000256" key="4">
    <source>
        <dbReference type="ARBA" id="ARBA00022679"/>
    </source>
</evidence>
<evidence type="ECO:0000256" key="8">
    <source>
        <dbReference type="ARBA" id="ARBA00023012"/>
    </source>
</evidence>
<feature type="transmembrane region" description="Helical" evidence="10">
    <location>
        <begin position="149"/>
        <end position="182"/>
    </location>
</feature>
<feature type="transmembrane region" description="Helical" evidence="10">
    <location>
        <begin position="82"/>
        <end position="105"/>
    </location>
</feature>
<keyword evidence="3" id="KW-0597">Phosphoprotein</keyword>
<dbReference type="EMBL" id="JBHUEE010000007">
    <property type="protein sequence ID" value="MFD1718906.1"/>
    <property type="molecule type" value="Genomic_DNA"/>
</dbReference>
<sequence>MTSVTTATTGDPGPAAGGSPGPRTMPDESQQDTTWRGGPRRPGFVTAPFDRRTWLRYGYLWVALLMAPFALAYAILTVVLTAGLAVTLVGLFVGGILVVGARGWASAYRGMAAAMLITEIPAPPDRRRVRGFFRRMGSLLGDAHGWRALLFMVVMFPLSIAGFVASTTVLASAVGLITQWYWGRFLPEQEAADGTVHRAIQMGPDWYVDTPPRHLLVTALGVLLFFLWPWVNWLFTQVALLLSRSLLGPTRASLRVAELERSRAGTVQDADARLRRIERDLHDGTQARLVAVAMQLGEAKDQLDSGGDPDEIRDLIGTAHASTTDALGELRELARGIHPPVLDDGLAVALETLAARAPLPVTVDVDPGVGARGAIRPEVESIAYFCVAELVTNAAKHAGASGVYVLVERRDGDIRLRVRDDGRGGAAISRPTPAGDRSGLGGLAERVRSLDGSLTIDSPAGGPTVVTVLLPGSVGS</sequence>
<keyword evidence="10" id="KW-0812">Transmembrane</keyword>
<evidence type="ECO:0000256" key="2">
    <source>
        <dbReference type="ARBA" id="ARBA00012438"/>
    </source>
</evidence>
<proteinExistence type="predicted"/>
<feature type="transmembrane region" description="Helical" evidence="10">
    <location>
        <begin position="57"/>
        <end position="76"/>
    </location>
</feature>